<protein>
    <submittedName>
        <fullName evidence="2">Uncharacterized protein</fullName>
    </submittedName>
</protein>
<name>A0A4U1MEY4_9BACL</name>
<evidence type="ECO:0000313" key="3">
    <source>
        <dbReference type="Proteomes" id="UP000310541"/>
    </source>
</evidence>
<dbReference type="OrthoDB" id="2970626at2"/>
<feature type="transmembrane region" description="Helical" evidence="1">
    <location>
        <begin position="6"/>
        <end position="26"/>
    </location>
</feature>
<gene>
    <name evidence="2" type="ORF">FBF83_15510</name>
</gene>
<comment type="caution">
    <text evidence="2">The sequence shown here is derived from an EMBL/GenBank/DDBJ whole genome shotgun (WGS) entry which is preliminary data.</text>
</comment>
<keyword evidence="1" id="KW-0472">Membrane</keyword>
<reference evidence="2 3" key="1">
    <citation type="submission" date="2019-04" db="EMBL/GenBank/DDBJ databases">
        <title>Genome sequence of Bacillus hwajinpoensis strain Y2.</title>
        <authorList>
            <person name="Fair J.L."/>
            <person name="Maclea K.S."/>
        </authorList>
    </citation>
    <scope>NUCLEOTIDE SEQUENCE [LARGE SCALE GENOMIC DNA]</scope>
    <source>
        <strain evidence="2 3">Y2</strain>
    </source>
</reference>
<feature type="transmembrane region" description="Helical" evidence="1">
    <location>
        <begin position="62"/>
        <end position="80"/>
    </location>
</feature>
<keyword evidence="1" id="KW-0812">Transmembrane</keyword>
<sequence>MRFLVYYTLGYIGYFALGFIALRSLVVQRDITGYVITFIGLILLINYVSFIEKKIETPKYNGYVKVTLMVIFFISSFFLMKDSIFQ</sequence>
<accession>A0A4U1MEY4</accession>
<dbReference type="AlphaFoldDB" id="A0A4U1MEY4"/>
<proteinExistence type="predicted"/>
<organism evidence="2 3">
    <name type="scientific">Guptibacillus hwajinpoensis</name>
    <dbReference type="NCBI Taxonomy" id="208199"/>
    <lineage>
        <taxon>Bacteria</taxon>
        <taxon>Bacillati</taxon>
        <taxon>Bacillota</taxon>
        <taxon>Bacilli</taxon>
        <taxon>Bacillales</taxon>
        <taxon>Guptibacillaceae</taxon>
        <taxon>Guptibacillus</taxon>
    </lineage>
</organism>
<keyword evidence="1" id="KW-1133">Transmembrane helix</keyword>
<feature type="transmembrane region" description="Helical" evidence="1">
    <location>
        <begin position="33"/>
        <end position="50"/>
    </location>
</feature>
<dbReference type="EMBL" id="SWFM01000004">
    <property type="protein sequence ID" value="TKD69393.1"/>
    <property type="molecule type" value="Genomic_DNA"/>
</dbReference>
<evidence type="ECO:0000313" key="2">
    <source>
        <dbReference type="EMBL" id="TKD69393.1"/>
    </source>
</evidence>
<dbReference type="Proteomes" id="UP000310541">
    <property type="component" value="Unassembled WGS sequence"/>
</dbReference>
<evidence type="ECO:0000256" key="1">
    <source>
        <dbReference type="SAM" id="Phobius"/>
    </source>
</evidence>